<protein>
    <submittedName>
        <fullName evidence="2">Helix-turn-helix domain-containing protein</fullName>
    </submittedName>
</protein>
<dbReference type="CDD" id="cd00093">
    <property type="entry name" value="HTH_XRE"/>
    <property type="match status" value="1"/>
</dbReference>
<dbReference type="Proteomes" id="UP001204643">
    <property type="component" value="Unassembled WGS sequence"/>
</dbReference>
<dbReference type="Gene3D" id="1.10.260.40">
    <property type="entry name" value="lambda repressor-like DNA-binding domains"/>
    <property type="match status" value="1"/>
</dbReference>
<organism evidence="2 3">
    <name type="scientific">Bacillus cereus</name>
    <dbReference type="NCBI Taxonomy" id="1396"/>
    <lineage>
        <taxon>Bacteria</taxon>
        <taxon>Bacillati</taxon>
        <taxon>Bacillota</taxon>
        <taxon>Bacilli</taxon>
        <taxon>Bacillales</taxon>
        <taxon>Bacillaceae</taxon>
        <taxon>Bacillus</taxon>
        <taxon>Bacillus cereus group</taxon>
    </lineage>
</organism>
<dbReference type="SUPFAM" id="SSF47413">
    <property type="entry name" value="lambda repressor-like DNA-binding domains"/>
    <property type="match status" value="1"/>
</dbReference>
<dbReference type="GO" id="GO:0003677">
    <property type="term" value="F:DNA binding"/>
    <property type="evidence" value="ECO:0007669"/>
    <property type="project" value="InterPro"/>
</dbReference>
<feature type="domain" description="HTH cro/C1-type" evidence="1">
    <location>
        <begin position="8"/>
        <end position="71"/>
    </location>
</feature>
<proteinExistence type="predicted"/>
<dbReference type="PROSITE" id="PS50943">
    <property type="entry name" value="HTH_CROC1"/>
    <property type="match status" value="1"/>
</dbReference>
<comment type="caution">
    <text evidence="2">The sequence shown here is derived from an EMBL/GenBank/DDBJ whole genome shotgun (WGS) entry which is preliminary data.</text>
</comment>
<dbReference type="RefSeq" id="WP_086387986.1">
    <property type="nucleotide sequence ID" value="NZ_JANHDY010000032.1"/>
</dbReference>
<name>A0AAW5L325_BACCE</name>
<accession>A0AAW5L325</accession>
<dbReference type="AlphaFoldDB" id="A0AAW5L325"/>
<dbReference type="Pfam" id="PF12844">
    <property type="entry name" value="HTH_19"/>
    <property type="match status" value="1"/>
</dbReference>
<evidence type="ECO:0000313" key="3">
    <source>
        <dbReference type="Proteomes" id="UP001204643"/>
    </source>
</evidence>
<dbReference type="InterPro" id="IPR010982">
    <property type="entry name" value="Lambda_DNA-bd_dom_sf"/>
</dbReference>
<gene>
    <name evidence="2" type="ORF">NPM19_24820</name>
</gene>
<evidence type="ECO:0000259" key="1">
    <source>
        <dbReference type="PROSITE" id="PS50943"/>
    </source>
</evidence>
<evidence type="ECO:0000313" key="2">
    <source>
        <dbReference type="EMBL" id="MCQ6287870.1"/>
    </source>
</evidence>
<dbReference type="InterPro" id="IPR001387">
    <property type="entry name" value="Cro/C1-type_HTH"/>
</dbReference>
<dbReference type="EMBL" id="JANHEB010000050">
    <property type="protein sequence ID" value="MCQ6287870.1"/>
    <property type="molecule type" value="Genomic_DNA"/>
</dbReference>
<reference evidence="2" key="1">
    <citation type="submission" date="2022-07" db="EMBL/GenBank/DDBJ databases">
        <title>Identification and characterization of Bacillus thuringiensis and other Bacillus cereus group isolates from spinach by whole genome sequencing.</title>
        <authorList>
            <person name="Zao X."/>
            <person name="Zervas A."/>
            <person name="Hendriks M."/>
            <person name="Rajkovic A."/>
            <person name="Van Overbeek L."/>
            <person name="Hendriksen N.B."/>
            <person name="Uyttendaele M."/>
        </authorList>
    </citation>
    <scope>NUCLEOTIDE SEQUENCE</scope>
    <source>
        <strain evidence="2">781001F-1</strain>
    </source>
</reference>
<sequence length="184" mass="21343">MNMFGKRIRDLRQQRGWTMKDLSMQLNKVMNTSTGTLGVPTISNWEHKGSEPPYSVLVALATIFEVSSDFLIGLTDIPTQTYKNESFPSQTQIKDNSLPANQDIKMLDNIELYTKIQELEAHPEVYCIANKLNQTIQTLSIGKKERFERELLEYLKFLSFKNHQLSEDFLNFSNYLNREINNIT</sequence>
<dbReference type="SMART" id="SM00530">
    <property type="entry name" value="HTH_XRE"/>
    <property type="match status" value="1"/>
</dbReference>